<proteinExistence type="inferred from homology"/>
<dbReference type="NCBIfam" id="TIGR00369">
    <property type="entry name" value="unchar_dom_1"/>
    <property type="match status" value="1"/>
</dbReference>
<accession>A0A0G3GPE0</accession>
<dbReference type="InterPro" id="IPR006683">
    <property type="entry name" value="Thioestr_dom"/>
</dbReference>
<dbReference type="PATRIC" id="fig|1050174.4.peg.1249"/>
<dbReference type="EMBL" id="CP011541">
    <property type="protein sequence ID" value="AKK03096.1"/>
    <property type="molecule type" value="Genomic_DNA"/>
</dbReference>
<evidence type="ECO:0000313" key="4">
    <source>
        <dbReference type="EMBL" id="AKK03096.1"/>
    </source>
</evidence>
<dbReference type="PANTHER" id="PTHR43240:SF5">
    <property type="entry name" value="1,4-DIHYDROXY-2-NAPHTHOYL-COA THIOESTERASE 1"/>
    <property type="match status" value="1"/>
</dbReference>
<dbReference type="STRING" id="1050174.CEPID_06180"/>
<protein>
    <recommendedName>
        <fullName evidence="3">Thioesterase domain-containing protein</fullName>
    </recommendedName>
</protein>
<dbReference type="CDD" id="cd03443">
    <property type="entry name" value="PaaI_thioesterase"/>
    <property type="match status" value="1"/>
</dbReference>
<name>A0A0G3GPE0_9CORY</name>
<evidence type="ECO:0000256" key="2">
    <source>
        <dbReference type="ARBA" id="ARBA00022801"/>
    </source>
</evidence>
<dbReference type="GO" id="GO:0061522">
    <property type="term" value="F:1,4-dihydroxy-2-naphthoyl-CoA thioesterase activity"/>
    <property type="evidence" value="ECO:0007669"/>
    <property type="project" value="TreeGrafter"/>
</dbReference>
<dbReference type="SUPFAM" id="SSF54637">
    <property type="entry name" value="Thioesterase/thiol ester dehydrase-isomerase"/>
    <property type="match status" value="1"/>
</dbReference>
<dbReference type="Gene3D" id="3.10.129.10">
    <property type="entry name" value="Hotdog Thioesterase"/>
    <property type="match status" value="1"/>
</dbReference>
<dbReference type="InterPro" id="IPR029069">
    <property type="entry name" value="HotDog_dom_sf"/>
</dbReference>
<dbReference type="KEGG" id="cei:CEPID_06180"/>
<dbReference type="RefSeq" id="WP_047240178.1">
    <property type="nucleotide sequence ID" value="NZ_CP011541.1"/>
</dbReference>
<evidence type="ECO:0000313" key="5">
    <source>
        <dbReference type="Proteomes" id="UP000035368"/>
    </source>
</evidence>
<dbReference type="OrthoDB" id="9798208at2"/>
<dbReference type="AlphaFoldDB" id="A0A0G3GPE0"/>
<keyword evidence="2" id="KW-0378">Hydrolase</keyword>
<gene>
    <name evidence="4" type="ORF">CEPID_06180</name>
</gene>
<organism evidence="4 5">
    <name type="scientific">Corynebacterium epidermidicanis</name>
    <dbReference type="NCBI Taxonomy" id="1050174"/>
    <lineage>
        <taxon>Bacteria</taxon>
        <taxon>Bacillati</taxon>
        <taxon>Actinomycetota</taxon>
        <taxon>Actinomycetes</taxon>
        <taxon>Mycobacteriales</taxon>
        <taxon>Corynebacteriaceae</taxon>
        <taxon>Corynebacterium</taxon>
    </lineage>
</organism>
<dbReference type="GO" id="GO:0005829">
    <property type="term" value="C:cytosol"/>
    <property type="evidence" value="ECO:0007669"/>
    <property type="project" value="TreeGrafter"/>
</dbReference>
<comment type="similarity">
    <text evidence="1">Belongs to the thioesterase PaaI family.</text>
</comment>
<reference evidence="4 5" key="1">
    <citation type="submission" date="2015-05" db="EMBL/GenBank/DDBJ databases">
        <title>Complete genome sequence of Corynebacterium epidermidicanis DSM 45586, isolated from the skin of a dog suffering from pruritus.</title>
        <authorList>
            <person name="Ruckert C."/>
            <person name="Albersmeier A."/>
            <person name="Winkler A."/>
            <person name="Tauch A."/>
        </authorList>
    </citation>
    <scope>NUCLEOTIDE SEQUENCE [LARGE SCALE GENOMIC DNA]</scope>
    <source>
        <strain evidence="4 5">DSM 45586</strain>
    </source>
</reference>
<dbReference type="Proteomes" id="UP000035368">
    <property type="component" value="Chromosome"/>
</dbReference>
<evidence type="ECO:0000259" key="3">
    <source>
        <dbReference type="Pfam" id="PF03061"/>
    </source>
</evidence>
<sequence>MSFHDLLATAQQRPLTDAELIDFNEMATGLSQYLGMRFTAVTPTSIRSELVVSQHHLQPFGLVNGGVFASIAETVASAAGAIVAGLPVAGINNNTHFFKSARSGVICAETTALHVGKSTHTWQVAMTQADRLLAQSSVQLMVLTGVN</sequence>
<feature type="domain" description="Thioesterase" evidence="3">
    <location>
        <begin position="60"/>
        <end position="133"/>
    </location>
</feature>
<dbReference type="Pfam" id="PF03061">
    <property type="entry name" value="4HBT"/>
    <property type="match status" value="1"/>
</dbReference>
<keyword evidence="5" id="KW-1185">Reference proteome</keyword>
<dbReference type="PANTHER" id="PTHR43240">
    <property type="entry name" value="1,4-DIHYDROXY-2-NAPHTHOYL-COA THIOESTERASE 1"/>
    <property type="match status" value="1"/>
</dbReference>
<dbReference type="InterPro" id="IPR003736">
    <property type="entry name" value="PAAI_dom"/>
</dbReference>
<evidence type="ECO:0000256" key="1">
    <source>
        <dbReference type="ARBA" id="ARBA00008324"/>
    </source>
</evidence>